<dbReference type="Gene3D" id="3.30.479.10">
    <property type="entry name" value="6-pyruvoyl tetrahydropterin synthase/QueD"/>
    <property type="match status" value="1"/>
</dbReference>
<keyword evidence="13" id="KW-1185">Reference proteome</keyword>
<evidence type="ECO:0000313" key="12">
    <source>
        <dbReference type="EMBL" id="SCZ84772.1"/>
    </source>
</evidence>
<dbReference type="InterPro" id="IPR007115">
    <property type="entry name" value="6-PTP_synth/QueD"/>
</dbReference>
<feature type="active site" description="Charge relay system" evidence="10">
    <location>
        <position position="136"/>
    </location>
</feature>
<evidence type="ECO:0000256" key="4">
    <source>
        <dbReference type="ARBA" id="ARBA00018141"/>
    </source>
</evidence>
<feature type="binding site" evidence="11">
    <location>
        <position position="26"/>
    </location>
    <ligand>
        <name>Zn(2+)</name>
        <dbReference type="ChEBI" id="CHEBI:29105"/>
    </ligand>
</feature>
<evidence type="ECO:0000256" key="5">
    <source>
        <dbReference type="ARBA" id="ARBA00022723"/>
    </source>
</evidence>
<evidence type="ECO:0000256" key="3">
    <source>
        <dbReference type="ARBA" id="ARBA00012982"/>
    </source>
</evidence>
<dbReference type="InterPro" id="IPR038418">
    <property type="entry name" value="6-PTP_synth/QueD_sf"/>
</dbReference>
<evidence type="ECO:0000256" key="1">
    <source>
        <dbReference type="ARBA" id="ARBA00005061"/>
    </source>
</evidence>
<keyword evidence="5 11" id="KW-0479">Metal-binding</keyword>
<keyword evidence="7" id="KW-0456">Lyase</keyword>
<accession>A0A1G5SC98</accession>
<evidence type="ECO:0000313" key="13">
    <source>
        <dbReference type="Proteomes" id="UP000198729"/>
    </source>
</evidence>
<dbReference type="SUPFAM" id="SSF55620">
    <property type="entry name" value="Tetrahydrobiopterin biosynthesis enzymes-like"/>
    <property type="match status" value="1"/>
</dbReference>
<gene>
    <name evidence="12" type="ORF">NSMM_260068</name>
</gene>
<dbReference type="EC" id="4.1.2.50" evidence="3"/>
<sequence>MLITRKFEFDAGHRISTHASQCRNLHGHRYVLEVTLSGKIVNDEGVPEQGMVMDFSEVKSIVHTALVDQWDHAFLVYIQDKPVIDFLLSIPDHKTVVLDLQPTAENLALIAFDILDNAFREHYKEQLQLDHVRLFETPNCWADVARTDTGS</sequence>
<dbReference type="Pfam" id="PF01242">
    <property type="entry name" value="PTPS"/>
    <property type="match status" value="1"/>
</dbReference>
<comment type="similarity">
    <text evidence="2">Belongs to the PTPS family. QueD subfamily.</text>
</comment>
<feature type="active site" description="Charge relay system" evidence="10">
    <location>
        <position position="72"/>
    </location>
</feature>
<reference evidence="12 13" key="1">
    <citation type="submission" date="2016-10" db="EMBL/GenBank/DDBJ databases">
        <authorList>
            <person name="de Groot N.N."/>
        </authorList>
    </citation>
    <scope>NUCLEOTIDE SEQUENCE [LARGE SCALE GENOMIC DNA]</scope>
    <source>
        <strain evidence="12">1</strain>
    </source>
</reference>
<name>A0A1G5SC98_9PROT</name>
<feature type="active site" description="Proton acceptor" evidence="10">
    <location>
        <position position="22"/>
    </location>
</feature>
<dbReference type="STRING" id="51642.NSMM_260068"/>
<dbReference type="PANTHER" id="PTHR12589:SF7">
    <property type="entry name" value="6-PYRUVOYL TETRAHYDROBIOPTERIN SYNTHASE"/>
    <property type="match status" value="1"/>
</dbReference>
<keyword evidence="6 11" id="KW-0862">Zinc</keyword>
<organism evidence="12 13">
    <name type="scientific">Nitrosomonas mobilis</name>
    <dbReference type="NCBI Taxonomy" id="51642"/>
    <lineage>
        <taxon>Bacteria</taxon>
        <taxon>Pseudomonadati</taxon>
        <taxon>Pseudomonadota</taxon>
        <taxon>Betaproteobacteria</taxon>
        <taxon>Nitrosomonadales</taxon>
        <taxon>Nitrosomonadaceae</taxon>
        <taxon>Nitrosomonas</taxon>
    </lineage>
</organism>
<comment type="cofactor">
    <cofactor evidence="11">
        <name>Zn(2+)</name>
        <dbReference type="ChEBI" id="CHEBI:29105"/>
    </cofactor>
    <text evidence="11">Binds 1 zinc ion per subunit.</text>
</comment>
<dbReference type="PANTHER" id="PTHR12589">
    <property type="entry name" value="PYRUVOYL TETRAHYDROBIOPTERIN SYNTHASE"/>
    <property type="match status" value="1"/>
</dbReference>
<evidence type="ECO:0000256" key="9">
    <source>
        <dbReference type="ARBA" id="ARBA00048807"/>
    </source>
</evidence>
<proteinExistence type="inferred from homology"/>
<evidence type="ECO:0000256" key="10">
    <source>
        <dbReference type="PIRSR" id="PIRSR006113-1"/>
    </source>
</evidence>
<dbReference type="UniPathway" id="UPA00391"/>
<dbReference type="RefSeq" id="WP_090284512.1">
    <property type="nucleotide sequence ID" value="NZ_FMWO01000032.1"/>
</dbReference>
<evidence type="ECO:0000256" key="6">
    <source>
        <dbReference type="ARBA" id="ARBA00022833"/>
    </source>
</evidence>
<dbReference type="GO" id="GO:0046872">
    <property type="term" value="F:metal ion binding"/>
    <property type="evidence" value="ECO:0007669"/>
    <property type="project" value="UniProtKB-KW"/>
</dbReference>
<dbReference type="NCBIfam" id="TIGR03367">
    <property type="entry name" value="queuosine_QueD"/>
    <property type="match status" value="1"/>
</dbReference>
<evidence type="ECO:0000256" key="2">
    <source>
        <dbReference type="ARBA" id="ARBA00008900"/>
    </source>
</evidence>
<dbReference type="EMBL" id="FMWO01000032">
    <property type="protein sequence ID" value="SCZ84772.1"/>
    <property type="molecule type" value="Genomic_DNA"/>
</dbReference>
<evidence type="ECO:0000256" key="7">
    <source>
        <dbReference type="ARBA" id="ARBA00023239"/>
    </source>
</evidence>
<evidence type="ECO:0000256" key="8">
    <source>
        <dbReference type="ARBA" id="ARBA00031449"/>
    </source>
</evidence>
<feature type="binding site" evidence="11">
    <location>
        <position position="13"/>
    </location>
    <ligand>
        <name>Zn(2+)</name>
        <dbReference type="ChEBI" id="CHEBI:29105"/>
    </ligand>
</feature>
<dbReference type="Proteomes" id="UP000198729">
    <property type="component" value="Unassembled WGS sequence"/>
</dbReference>
<comment type="catalytic activity">
    <reaction evidence="9">
        <text>7,8-dihydroneopterin 3'-triphosphate + H2O = 6-carboxy-5,6,7,8-tetrahydropterin + triphosphate + acetaldehyde + 2 H(+)</text>
        <dbReference type="Rhea" id="RHEA:27966"/>
        <dbReference type="ChEBI" id="CHEBI:15343"/>
        <dbReference type="ChEBI" id="CHEBI:15377"/>
        <dbReference type="ChEBI" id="CHEBI:15378"/>
        <dbReference type="ChEBI" id="CHEBI:18036"/>
        <dbReference type="ChEBI" id="CHEBI:58462"/>
        <dbReference type="ChEBI" id="CHEBI:61032"/>
        <dbReference type="EC" id="4.1.2.50"/>
    </reaction>
</comment>
<feature type="binding site" evidence="11">
    <location>
        <position position="28"/>
    </location>
    <ligand>
        <name>Zn(2+)</name>
        <dbReference type="ChEBI" id="CHEBI:29105"/>
    </ligand>
</feature>
<evidence type="ECO:0000256" key="11">
    <source>
        <dbReference type="PIRSR" id="PIRSR006113-2"/>
    </source>
</evidence>
<dbReference type="AlphaFoldDB" id="A0A1G5SC98"/>
<protein>
    <recommendedName>
        <fullName evidence="4">6-carboxy-5,6,7,8-tetrahydropterin synthase</fullName>
        <ecNumber evidence="3">4.1.2.50</ecNumber>
    </recommendedName>
    <alternativeName>
        <fullName evidence="8">Queuosine biosynthesis protein QueD</fullName>
    </alternativeName>
</protein>
<dbReference type="PIRSF" id="PIRSF006113">
    <property type="entry name" value="PTP_synth"/>
    <property type="match status" value="1"/>
</dbReference>
<dbReference type="OrthoDB" id="9804698at2"/>
<dbReference type="GO" id="GO:0070497">
    <property type="term" value="F:6-carboxytetrahydropterin synthase activity"/>
    <property type="evidence" value="ECO:0007669"/>
    <property type="project" value="UniProtKB-EC"/>
</dbReference>
<comment type="pathway">
    <text evidence="1">Purine metabolism; 7-cyano-7-deazaguanine biosynthesis.</text>
</comment>